<evidence type="ECO:0000256" key="3">
    <source>
        <dbReference type="ARBA" id="ARBA00022695"/>
    </source>
</evidence>
<dbReference type="InterPro" id="IPR021109">
    <property type="entry name" value="Peptidase_aspartic_dom_sf"/>
</dbReference>
<dbReference type="InterPro" id="IPR041588">
    <property type="entry name" value="Integrase_H2C2"/>
</dbReference>
<evidence type="ECO:0000313" key="10">
    <source>
        <dbReference type="EMBL" id="KAL1221656.1"/>
    </source>
</evidence>
<dbReference type="InterPro" id="IPR050951">
    <property type="entry name" value="Retrovirus_Pol_polyprotein"/>
</dbReference>
<dbReference type="PANTHER" id="PTHR37984">
    <property type="entry name" value="PROTEIN CBG26694"/>
    <property type="match status" value="1"/>
</dbReference>
<evidence type="ECO:0000256" key="8">
    <source>
        <dbReference type="SAM" id="MobiDB-lite"/>
    </source>
</evidence>
<evidence type="ECO:0000259" key="9">
    <source>
        <dbReference type="PROSITE" id="PS50994"/>
    </source>
</evidence>
<feature type="compositionally biased region" description="Polar residues" evidence="8">
    <location>
        <begin position="395"/>
        <end position="407"/>
    </location>
</feature>
<keyword evidence="7" id="KW-0695">RNA-directed DNA polymerase</keyword>
<dbReference type="Proteomes" id="UP001558713">
    <property type="component" value="Unassembled WGS sequence"/>
</dbReference>
<dbReference type="Gene3D" id="2.40.70.10">
    <property type="entry name" value="Acid Proteases"/>
    <property type="match status" value="1"/>
</dbReference>
<dbReference type="Gene3D" id="3.30.420.10">
    <property type="entry name" value="Ribonuclease H-like superfamily/Ribonuclease H"/>
    <property type="match status" value="1"/>
</dbReference>
<dbReference type="CDD" id="cd00303">
    <property type="entry name" value="retropepsin_like"/>
    <property type="match status" value="1"/>
</dbReference>
<gene>
    <name evidence="10" type="ORF">V5N11_004334</name>
</gene>
<feature type="compositionally biased region" description="Polar residues" evidence="8">
    <location>
        <begin position="367"/>
        <end position="388"/>
    </location>
</feature>
<evidence type="ECO:0000256" key="6">
    <source>
        <dbReference type="ARBA" id="ARBA00022801"/>
    </source>
</evidence>
<feature type="compositionally biased region" description="Basic and acidic residues" evidence="8">
    <location>
        <begin position="77"/>
        <end position="86"/>
    </location>
</feature>
<dbReference type="EC" id="2.7.7.49" evidence="1"/>
<accession>A0ABD1BX84</accession>
<organism evidence="10 11">
    <name type="scientific">Cardamine amara subsp. amara</name>
    <dbReference type="NCBI Taxonomy" id="228776"/>
    <lineage>
        <taxon>Eukaryota</taxon>
        <taxon>Viridiplantae</taxon>
        <taxon>Streptophyta</taxon>
        <taxon>Embryophyta</taxon>
        <taxon>Tracheophyta</taxon>
        <taxon>Spermatophyta</taxon>
        <taxon>Magnoliopsida</taxon>
        <taxon>eudicotyledons</taxon>
        <taxon>Gunneridae</taxon>
        <taxon>Pentapetalae</taxon>
        <taxon>rosids</taxon>
        <taxon>malvids</taxon>
        <taxon>Brassicales</taxon>
        <taxon>Brassicaceae</taxon>
        <taxon>Cardamineae</taxon>
        <taxon>Cardamine</taxon>
    </lineage>
</organism>
<dbReference type="FunFam" id="3.30.70.270:FF:000020">
    <property type="entry name" value="Transposon Tf2-6 polyprotein-like Protein"/>
    <property type="match status" value="1"/>
</dbReference>
<evidence type="ECO:0000256" key="7">
    <source>
        <dbReference type="ARBA" id="ARBA00022918"/>
    </source>
</evidence>
<dbReference type="InterPro" id="IPR001584">
    <property type="entry name" value="Integrase_cat-core"/>
</dbReference>
<keyword evidence="5" id="KW-0255">Endonuclease</keyword>
<evidence type="ECO:0000256" key="1">
    <source>
        <dbReference type="ARBA" id="ARBA00012493"/>
    </source>
</evidence>
<dbReference type="InterPro" id="IPR043502">
    <property type="entry name" value="DNA/RNA_pol_sf"/>
</dbReference>
<dbReference type="PROSITE" id="PS50994">
    <property type="entry name" value="INTEGRASE"/>
    <property type="match status" value="1"/>
</dbReference>
<proteinExistence type="predicted"/>
<dbReference type="InterPro" id="IPR036397">
    <property type="entry name" value="RNaseH_sf"/>
</dbReference>
<evidence type="ECO:0000256" key="4">
    <source>
        <dbReference type="ARBA" id="ARBA00022722"/>
    </source>
</evidence>
<dbReference type="GO" id="GO:0016787">
    <property type="term" value="F:hydrolase activity"/>
    <property type="evidence" value="ECO:0007669"/>
    <property type="project" value="UniProtKB-KW"/>
</dbReference>
<keyword evidence="3" id="KW-0548">Nucleotidyltransferase</keyword>
<reference evidence="10 11" key="1">
    <citation type="submission" date="2024-04" db="EMBL/GenBank/DDBJ databases">
        <title>Genome assembly C_amara_ONT_v2.</title>
        <authorList>
            <person name="Yant L."/>
            <person name="Moore C."/>
            <person name="Slenker M."/>
        </authorList>
    </citation>
    <scope>NUCLEOTIDE SEQUENCE [LARGE SCALE GENOMIC DNA]</scope>
    <source>
        <tissue evidence="10">Leaf</tissue>
    </source>
</reference>
<feature type="region of interest" description="Disordered" evidence="8">
    <location>
        <begin position="68"/>
        <end position="87"/>
    </location>
</feature>
<dbReference type="SUPFAM" id="SSF53098">
    <property type="entry name" value="Ribonuclease H-like"/>
    <property type="match status" value="1"/>
</dbReference>
<dbReference type="InterPro" id="IPR041373">
    <property type="entry name" value="RT_RNaseH"/>
</dbReference>
<evidence type="ECO:0000313" key="11">
    <source>
        <dbReference type="Proteomes" id="UP001558713"/>
    </source>
</evidence>
<comment type="caution">
    <text evidence="10">The sequence shown here is derived from an EMBL/GenBank/DDBJ whole genome shotgun (WGS) entry which is preliminary data.</text>
</comment>
<dbReference type="EMBL" id="JBANAX010000122">
    <property type="protein sequence ID" value="KAL1221656.1"/>
    <property type="molecule type" value="Genomic_DNA"/>
</dbReference>
<feature type="region of interest" description="Disordered" evidence="8">
    <location>
        <begin position="548"/>
        <end position="618"/>
    </location>
</feature>
<evidence type="ECO:0000256" key="2">
    <source>
        <dbReference type="ARBA" id="ARBA00022679"/>
    </source>
</evidence>
<dbReference type="Pfam" id="PF17917">
    <property type="entry name" value="RT_RNaseH"/>
    <property type="match status" value="1"/>
</dbReference>
<dbReference type="Pfam" id="PF03732">
    <property type="entry name" value="Retrotrans_gag"/>
    <property type="match status" value="1"/>
</dbReference>
<dbReference type="InterPro" id="IPR005162">
    <property type="entry name" value="Retrotrans_gag_dom"/>
</dbReference>
<name>A0ABD1BX84_CARAN</name>
<keyword evidence="4" id="KW-0540">Nuclease</keyword>
<protein>
    <recommendedName>
        <fullName evidence="1">RNA-directed DNA polymerase</fullName>
        <ecNumber evidence="1">2.7.7.49</ecNumber>
    </recommendedName>
</protein>
<dbReference type="InterPro" id="IPR012337">
    <property type="entry name" value="RNaseH-like_sf"/>
</dbReference>
<keyword evidence="11" id="KW-1185">Reference proteome</keyword>
<sequence>MTERVTRSKRSGRLITLTNRELRDLERANRQQRLNPVIMDNQDEENLAAGNEQGNENVAAELQRLQQQMAQMQQRQRRQEQQREQQRAIGDMDNPHAFYRNRAAIVPPAVERQDFEIKPQMISLVKQHLFHGLPAEIPMDHIENFEEICSTTRSNGVSPDFLKCKLFPFSLADKASRWLKSLPPGSITNWDQCRSAFLDHFYTKTKTAALRNKLSSFQQHSGEPFCEACERFKEYRRECPHHGFTDENLLGIFYDGVDWDYRNALNAASNGDFMTKTKEGAYELIENLAASSNSKSQEYDRSKKTGGMDTQKIDELTAKVNLLLKGNQRTVHFVDENGEALSQEFGEEEDADQLEVSYVNGQGYVQNRGFNQNYRNHPNLSYRSTNVENPKDQVYPQQSGNQYQQPSNVSFQKNFSQGFQGKPYVPHQTQNRFQGGNQQGQQFTNFQASTSSGNNPQDELKDMMKQLMLNQQKSANEINLKVDTMYSDLNSKYEAVCTHLKQVDTQIAQNAEAIKRPQGVLPGKPETNPRKEFVNAVELRSGRVLQTAEKEKSCKDPVIEHQLPTPAQNRADAHEKTQPDGELIPESDEPQPDAPAEKVRTRVYNPPVPYPVPPRKSQKDLEEAKCKEMLQDLSVKLPLVDAIQMIPAMKKYLKGLIVGKVSTEKNVMVVSKDCSAVLQNKMIKKLEDPGKFVLSVTIGAEIFAGSLCDLGSSVNLMPYSVARRLGFTKFKSTKISLIFADRSVKLPVGTLEDLYVKIGNTFIPADFVVLELDEEPKDPLILGRPFLRTAGALVDVRDDTIHLRLGDITMTFVMNRTFKKPMLDGQTFTVENDEEDCDEVAEEILANDPLEIALTRAEGEHGFLSEDTAGFAKMLDSSQRVKKMLACMNLEVEEKIISRASDEAIALEGAPAPKNLVNDPWSELKAPKLELKTLPAGLRVLKRCEEKHLVLNWEKCHFMVRDGIVLGHRISEKGIEVDKAKIDVMMSLLPPNSVKGVRSFLGHAGFYRRFIKDFSKIVRPLTQLLCKEVKFEFDNACLEAFHTIKGALISAPIVQPPDWSLPFEVMTDASDYAVGAVLGQRKDKKLHVIYYASRTLDEAQCRYATTEKELLAVVFAFEKFRSYLVGSKVIVYTDHAALKYLLTKKDAKPRLLRWILLLQEFDLEIKDKKGIENGVADHLSRMKIDDEVPLDDSLPDEHVYSVYSCEVVEHPLTSEQPLGTEAPTQGQLCSLVSTGGTKTFPWFGEIANYLAAEKEPEHFFGNKKRKFLREIRRYFWDEPYLYKNCSDGIFRRCVSDEEIPGILFHCHGSSYAGHFATFKTVSKVLQAGFWWPTMFKDAHTFISKCDTCQRQGNISKRNEMPQNFILEVEVFDVWGIDFMGPFPSSYGNQYILVAVDYVSKWVEALATPTNDARVVVKMFKSVIFPRFGVPRVVISDGGSHFINKVFDNLLKKNGVKHKVATPYHPQTSGQVEISNREIKSILQKTVSTTRKDWATKLDDALWAYRTAYKTPLGTTPFHLVYGKSCHLPVELEYKAAWAVKQLNFDAKSAFDRRTIQLHELEEIRHMAYENSRIYKERTKAYHDKRIVTRNFAPNDQVLLYNSRLKLFPGKLRSRWSGPFVIKEVRPYGAVVLLDATGTEFVVNGQRLNPYLAESAIAEGESVPLGDAPQA</sequence>
<dbReference type="PANTHER" id="PTHR37984:SF5">
    <property type="entry name" value="PROTEIN NYNRIN-LIKE"/>
    <property type="match status" value="1"/>
</dbReference>
<dbReference type="Gene3D" id="3.30.70.270">
    <property type="match status" value="2"/>
</dbReference>
<feature type="compositionally biased region" description="Basic and acidic residues" evidence="8">
    <location>
        <begin position="548"/>
        <end position="559"/>
    </location>
</feature>
<keyword evidence="2" id="KW-0808">Transferase</keyword>
<dbReference type="GO" id="GO:0003964">
    <property type="term" value="F:RNA-directed DNA polymerase activity"/>
    <property type="evidence" value="ECO:0007669"/>
    <property type="project" value="UniProtKB-KW"/>
</dbReference>
<dbReference type="CDD" id="cd09274">
    <property type="entry name" value="RNase_HI_RT_Ty3"/>
    <property type="match status" value="1"/>
</dbReference>
<dbReference type="SUPFAM" id="SSF56672">
    <property type="entry name" value="DNA/RNA polymerases"/>
    <property type="match status" value="1"/>
</dbReference>
<dbReference type="Gene3D" id="1.10.340.70">
    <property type="match status" value="1"/>
</dbReference>
<dbReference type="Pfam" id="PF00665">
    <property type="entry name" value="rve"/>
    <property type="match status" value="1"/>
</dbReference>
<feature type="domain" description="Integrase catalytic" evidence="9">
    <location>
        <begin position="1357"/>
        <end position="1524"/>
    </location>
</feature>
<evidence type="ECO:0000256" key="5">
    <source>
        <dbReference type="ARBA" id="ARBA00022759"/>
    </source>
</evidence>
<keyword evidence="6" id="KW-0378">Hydrolase</keyword>
<dbReference type="Pfam" id="PF17921">
    <property type="entry name" value="Integrase_H2C2"/>
    <property type="match status" value="1"/>
</dbReference>
<dbReference type="GO" id="GO:0004519">
    <property type="term" value="F:endonuclease activity"/>
    <property type="evidence" value="ECO:0007669"/>
    <property type="project" value="UniProtKB-KW"/>
</dbReference>
<dbReference type="InterPro" id="IPR043128">
    <property type="entry name" value="Rev_trsase/Diguanyl_cyclase"/>
</dbReference>
<dbReference type="FunFam" id="3.10.20.370:FF:000001">
    <property type="entry name" value="Retrovirus-related Pol polyprotein from transposon 17.6-like protein"/>
    <property type="match status" value="1"/>
</dbReference>
<feature type="region of interest" description="Disordered" evidence="8">
    <location>
        <begin position="367"/>
        <end position="407"/>
    </location>
</feature>